<comment type="caution">
    <text evidence="10">The sequence shown here is derived from an EMBL/GenBank/DDBJ whole genome shotgun (WGS) entry which is preliminary data.</text>
</comment>
<keyword evidence="11" id="KW-1185">Reference proteome</keyword>
<evidence type="ECO:0000256" key="6">
    <source>
        <dbReference type="ARBA" id="ARBA00023163"/>
    </source>
</evidence>
<organism evidence="10 11">
    <name type="scientific">Acetobacterium bakii</name>
    <dbReference type="NCBI Taxonomy" id="52689"/>
    <lineage>
        <taxon>Bacteria</taxon>
        <taxon>Bacillati</taxon>
        <taxon>Bacillota</taxon>
        <taxon>Clostridia</taxon>
        <taxon>Eubacteriales</taxon>
        <taxon>Eubacteriaceae</taxon>
        <taxon>Acetobacterium</taxon>
    </lineage>
</organism>
<dbReference type="Pfam" id="PF13426">
    <property type="entry name" value="PAS_9"/>
    <property type="match status" value="1"/>
</dbReference>
<keyword evidence="6" id="KW-0804">Transcription</keyword>
<keyword evidence="3" id="KW-0067">ATP-binding</keyword>
<protein>
    <recommendedName>
        <fullName evidence="7">HTH-type transcriptional regulatory protein TyrR</fullName>
    </recommendedName>
</protein>
<keyword evidence="4" id="KW-0805">Transcription regulation</keyword>
<proteinExistence type="predicted"/>
<gene>
    <name evidence="10" type="ORF">AKG39_04810</name>
</gene>
<dbReference type="GO" id="GO:0006355">
    <property type="term" value="P:regulation of DNA-templated transcription"/>
    <property type="evidence" value="ECO:0007669"/>
    <property type="project" value="InterPro"/>
</dbReference>
<dbReference type="PROSITE" id="PS00675">
    <property type="entry name" value="SIGMA54_INTERACT_1"/>
    <property type="match status" value="1"/>
</dbReference>
<keyword evidence="1" id="KW-0547">Nucleotide-binding</keyword>
<dbReference type="PANTHER" id="PTHR32071:SF57">
    <property type="entry name" value="C4-DICARBOXYLATE TRANSPORT TRANSCRIPTIONAL REGULATORY PROTEIN DCTD"/>
    <property type="match status" value="1"/>
</dbReference>
<dbReference type="GO" id="GO:0005524">
    <property type="term" value="F:ATP binding"/>
    <property type="evidence" value="ECO:0007669"/>
    <property type="project" value="UniProtKB-KW"/>
</dbReference>
<dbReference type="PATRIC" id="fig|52689.4.peg.4072"/>
<dbReference type="PROSITE" id="PS00676">
    <property type="entry name" value="SIGMA54_INTERACT_2"/>
    <property type="match status" value="1"/>
</dbReference>
<evidence type="ECO:0000259" key="8">
    <source>
        <dbReference type="PROSITE" id="PS50045"/>
    </source>
</evidence>
<dbReference type="InterPro" id="IPR058031">
    <property type="entry name" value="AAA_lid_NorR"/>
</dbReference>
<dbReference type="InterPro" id="IPR025943">
    <property type="entry name" value="Sigma_54_int_dom_ATP-bd_2"/>
</dbReference>
<dbReference type="InterPro" id="IPR025944">
    <property type="entry name" value="Sigma_54_int_dom_CS"/>
</dbReference>
<evidence type="ECO:0000313" key="10">
    <source>
        <dbReference type="EMBL" id="KNZ42754.1"/>
    </source>
</evidence>
<dbReference type="InterPro" id="IPR000014">
    <property type="entry name" value="PAS"/>
</dbReference>
<dbReference type="EMBL" id="LGYO01000009">
    <property type="protein sequence ID" value="KNZ42754.1"/>
    <property type="molecule type" value="Genomic_DNA"/>
</dbReference>
<dbReference type="FunFam" id="3.40.50.300:FF:000006">
    <property type="entry name" value="DNA-binding transcriptional regulator NtrC"/>
    <property type="match status" value="1"/>
</dbReference>
<dbReference type="SMART" id="SM00382">
    <property type="entry name" value="AAA"/>
    <property type="match status" value="1"/>
</dbReference>
<dbReference type="Pfam" id="PF25601">
    <property type="entry name" value="AAA_lid_14"/>
    <property type="match status" value="1"/>
</dbReference>
<dbReference type="PROSITE" id="PS50112">
    <property type="entry name" value="PAS"/>
    <property type="match status" value="1"/>
</dbReference>
<feature type="domain" description="Sigma-54 factor interaction" evidence="8">
    <location>
        <begin position="154"/>
        <end position="383"/>
    </location>
</feature>
<dbReference type="InterPro" id="IPR027417">
    <property type="entry name" value="P-loop_NTPase"/>
</dbReference>
<evidence type="ECO:0000256" key="7">
    <source>
        <dbReference type="ARBA" id="ARBA00029500"/>
    </source>
</evidence>
<evidence type="ECO:0000256" key="5">
    <source>
        <dbReference type="ARBA" id="ARBA00023125"/>
    </source>
</evidence>
<evidence type="ECO:0000256" key="2">
    <source>
        <dbReference type="ARBA" id="ARBA00022797"/>
    </source>
</evidence>
<evidence type="ECO:0000313" key="11">
    <source>
        <dbReference type="Proteomes" id="UP000036873"/>
    </source>
</evidence>
<dbReference type="AlphaFoldDB" id="A0A0L6U2L2"/>
<dbReference type="STRING" id="52689.AKG39_04810"/>
<dbReference type="GO" id="GO:0003677">
    <property type="term" value="F:DNA binding"/>
    <property type="evidence" value="ECO:0007669"/>
    <property type="project" value="UniProtKB-KW"/>
</dbReference>
<evidence type="ECO:0000259" key="9">
    <source>
        <dbReference type="PROSITE" id="PS50112"/>
    </source>
</evidence>
<dbReference type="Pfam" id="PF00158">
    <property type="entry name" value="Sigma54_activat"/>
    <property type="match status" value="1"/>
</dbReference>
<dbReference type="InterPro" id="IPR025662">
    <property type="entry name" value="Sigma_54_int_dom_ATP-bd_1"/>
</dbReference>
<keyword evidence="2" id="KW-0058">Aromatic hydrocarbons catabolism</keyword>
<dbReference type="NCBIfam" id="TIGR00229">
    <property type="entry name" value="sensory_box"/>
    <property type="match status" value="1"/>
</dbReference>
<evidence type="ECO:0000256" key="4">
    <source>
        <dbReference type="ARBA" id="ARBA00023015"/>
    </source>
</evidence>
<accession>A0A0L6U2L2</accession>
<feature type="domain" description="PAS" evidence="9">
    <location>
        <begin position="21"/>
        <end position="66"/>
    </location>
</feature>
<dbReference type="InterPro" id="IPR003593">
    <property type="entry name" value="AAA+_ATPase"/>
</dbReference>
<dbReference type="PROSITE" id="PS00688">
    <property type="entry name" value="SIGMA54_INTERACT_3"/>
    <property type="match status" value="1"/>
</dbReference>
<dbReference type="Gene3D" id="3.40.50.300">
    <property type="entry name" value="P-loop containing nucleotide triphosphate hydrolases"/>
    <property type="match status" value="1"/>
</dbReference>
<dbReference type="Gene3D" id="1.10.10.60">
    <property type="entry name" value="Homeodomain-like"/>
    <property type="match status" value="1"/>
</dbReference>
<dbReference type="Gene3D" id="1.10.8.60">
    <property type="match status" value="1"/>
</dbReference>
<dbReference type="SUPFAM" id="SSF55785">
    <property type="entry name" value="PYP-like sensor domain (PAS domain)"/>
    <property type="match status" value="1"/>
</dbReference>
<dbReference type="SMART" id="SM00091">
    <property type="entry name" value="PAS"/>
    <property type="match status" value="1"/>
</dbReference>
<dbReference type="Gene3D" id="3.30.450.20">
    <property type="entry name" value="PAS domain"/>
    <property type="match status" value="1"/>
</dbReference>
<dbReference type="Pfam" id="PF18024">
    <property type="entry name" value="HTH_50"/>
    <property type="match status" value="1"/>
</dbReference>
<dbReference type="Proteomes" id="UP000036873">
    <property type="component" value="Unassembled WGS sequence"/>
</dbReference>
<dbReference type="PROSITE" id="PS50045">
    <property type="entry name" value="SIGMA54_INTERACT_4"/>
    <property type="match status" value="1"/>
</dbReference>
<dbReference type="InterPro" id="IPR002078">
    <property type="entry name" value="Sigma_54_int"/>
</dbReference>
<reference evidence="11" key="1">
    <citation type="submission" date="2015-07" db="EMBL/GenBank/DDBJ databases">
        <title>Draft genome sequence of Acetobacterium bakii DSM 8293, a potential psychrophilic chemical producer through syngas fermentation.</title>
        <authorList>
            <person name="Song Y."/>
            <person name="Hwang S."/>
            <person name="Cho B.-K."/>
        </authorList>
    </citation>
    <scope>NUCLEOTIDE SEQUENCE [LARGE SCALE GENOMIC DNA]</scope>
    <source>
        <strain evidence="11">DSM 8239</strain>
    </source>
</reference>
<evidence type="ECO:0000256" key="1">
    <source>
        <dbReference type="ARBA" id="ARBA00022741"/>
    </source>
</evidence>
<evidence type="ECO:0000256" key="3">
    <source>
        <dbReference type="ARBA" id="ARBA00022840"/>
    </source>
</evidence>
<dbReference type="SUPFAM" id="SSF52540">
    <property type="entry name" value="P-loop containing nucleoside triphosphate hydrolases"/>
    <property type="match status" value="1"/>
</dbReference>
<dbReference type="InterPro" id="IPR030828">
    <property type="entry name" value="HTH_TyrR"/>
</dbReference>
<dbReference type="PANTHER" id="PTHR32071">
    <property type="entry name" value="TRANSCRIPTIONAL REGULATORY PROTEIN"/>
    <property type="match status" value="1"/>
</dbReference>
<dbReference type="CDD" id="cd00009">
    <property type="entry name" value="AAA"/>
    <property type="match status" value="1"/>
</dbReference>
<name>A0A0L6U2L2_9FIRM</name>
<dbReference type="OrthoDB" id="9803970at2"/>
<dbReference type="InterPro" id="IPR035965">
    <property type="entry name" value="PAS-like_dom_sf"/>
</dbReference>
<keyword evidence="5" id="KW-0238">DNA-binding</keyword>
<dbReference type="CDD" id="cd00130">
    <property type="entry name" value="PAS"/>
    <property type="match status" value="1"/>
</dbReference>
<sequence length="456" mass="52310">MIDLSKILHTPWYIDYLNSIPRETLLAILENSFTEIYVLDKEGKIVYANPAVTRLYGINPEDIVQKDSKQIKEGLWDPYSFDLTKVSHRAIVTENIYYKTNRSIICINVPVYNDQNEFEFMISTSLDNIGAVDLSYRDVRNPIESIDLGFSDRVIGKNKLFKQCMSDLEKAAKTDCNLLILGESGTGKSYIAQTVHNQSRRSHNSFVAINCATIPDGLFESELFGYMPGAFTGANAKGKIGLLKSADGGTIFLDEIGDLSPKMQVKILDVLENKRFFPVGSNKPEHVNIRIIAATNQNLIHAIKEKKFRSDLYWRLNTVKVILPSLRQRKDDILFFITYFLNDFNKRYNTKKIFSKTIISYIINYDWPGNVRQLKNAVERMCILSDSIIVNESLFLRYLDQEEDIEEAYEESFNVEAFKKRTVIKLYSKYKSSRIIAKEMGVSQSTANLLINKYCI</sequence>
<dbReference type="RefSeq" id="WP_083439419.1">
    <property type="nucleotide sequence ID" value="NZ_LGYO01000009.1"/>
</dbReference>